<accession>A0ACB5RF39</accession>
<keyword evidence="2" id="KW-1185">Reference proteome</keyword>
<proteinExistence type="predicted"/>
<organism evidence="1 2">
    <name type="scientific">Inconstantimicrobium mannanitabidum</name>
    <dbReference type="NCBI Taxonomy" id="1604901"/>
    <lineage>
        <taxon>Bacteria</taxon>
        <taxon>Bacillati</taxon>
        <taxon>Bacillota</taxon>
        <taxon>Clostridia</taxon>
        <taxon>Eubacteriales</taxon>
        <taxon>Clostridiaceae</taxon>
        <taxon>Inconstantimicrobium</taxon>
    </lineage>
</organism>
<comment type="caution">
    <text evidence="1">The sequence shown here is derived from an EMBL/GenBank/DDBJ whole genome shotgun (WGS) entry which is preliminary data.</text>
</comment>
<dbReference type="EMBL" id="BROD01000001">
    <property type="protein sequence ID" value="GKX67761.1"/>
    <property type="molecule type" value="Genomic_DNA"/>
</dbReference>
<dbReference type="Proteomes" id="UP001058074">
    <property type="component" value="Unassembled WGS sequence"/>
</dbReference>
<evidence type="ECO:0000313" key="1">
    <source>
        <dbReference type="EMBL" id="GKX67761.1"/>
    </source>
</evidence>
<protein>
    <submittedName>
        <fullName evidence="1">Spore cortex-lytic protein</fullName>
    </submittedName>
</protein>
<gene>
    <name evidence="1" type="ORF">rsdtw13_30190</name>
</gene>
<evidence type="ECO:0000313" key="2">
    <source>
        <dbReference type="Proteomes" id="UP001058074"/>
    </source>
</evidence>
<reference evidence="1" key="1">
    <citation type="journal article" date="2025" name="Int. J. Syst. Evol. Microbiol.">
        <title>Inconstantimicrobium mannanitabidum sp. nov., a novel member of the family Clostridiaceae isolated from anoxic soil under the treatment of reductive soil disinfestation.</title>
        <authorList>
            <person name="Ueki A."/>
            <person name="Tonouchi A."/>
            <person name="Honma S."/>
            <person name="Kaku N."/>
            <person name="Ueki K."/>
        </authorList>
    </citation>
    <scope>NUCLEOTIDE SEQUENCE</scope>
    <source>
        <strain evidence="1">TW13</strain>
    </source>
</reference>
<name>A0ACB5RF39_9CLOT</name>
<sequence>MAKGRLKLQTFKEKTFIPIDNTKITVSNTTADGSTTGEKTYALTTNSAGLTNDIELDTPPIEYSQNPSDQKPYSLCNITVEREGFSPIKINGCQVYPNSTAYQVCNLTETKSTRQVEVIDIPANTLVGTFPPKIPEDPIKPLPPPTSGVVLSEVVVPGQIVVHAGSPNDDSAPNYTVDFKDYIKNVISSEIFPNWSTNTIRANIFCVVSFTLNRVFTEWYRGKGKPYQITNSTAYDQAFNYGRNIFDNVSALVDEMFSTYVKRPGNKQPLFTQYCDGKSVTCPGWLSQWGSKYLGDEGKTPYQIITNYYGNNIELVTAKSVAGIPSSYPGYTLTIGSKGIPVRDMQTYLNRISQNYPLIPKLAVDGAYGPKTAESVKVFQQIFTLPVTGQVDYATWYKISDVYVGVSKIAELRSTISPNYESIYDEFLGVSLPYYFYEN</sequence>